<dbReference type="Gramene" id="OPUNC08G08010.1">
    <property type="protein sequence ID" value="OPUNC08G08010.1"/>
    <property type="gene ID" value="OPUNC08G08010"/>
</dbReference>
<dbReference type="AlphaFoldDB" id="A0A0E0LT46"/>
<evidence type="ECO:0000256" key="1">
    <source>
        <dbReference type="SAM" id="MobiDB-lite"/>
    </source>
</evidence>
<feature type="compositionally biased region" description="Basic and acidic residues" evidence="1">
    <location>
        <begin position="8"/>
        <end position="20"/>
    </location>
</feature>
<reference evidence="2" key="2">
    <citation type="submission" date="2018-05" db="EMBL/GenBank/DDBJ databases">
        <title>OpunRS2 (Oryza punctata Reference Sequence Version 2).</title>
        <authorList>
            <person name="Zhang J."/>
            <person name="Kudrna D."/>
            <person name="Lee S."/>
            <person name="Talag J."/>
            <person name="Welchert J."/>
            <person name="Wing R.A."/>
        </authorList>
    </citation>
    <scope>NUCLEOTIDE SEQUENCE [LARGE SCALE GENOMIC DNA]</scope>
</reference>
<sequence>MARHIKRLARDYERDGEKSPMVKRRYGRGQVEFQELKTDLASLHRGLCVKLLHLYKIVGKEDLYHASSS</sequence>
<reference evidence="2" key="1">
    <citation type="submission" date="2015-04" db="UniProtKB">
        <authorList>
            <consortium name="EnsemblPlants"/>
        </authorList>
    </citation>
    <scope>IDENTIFICATION</scope>
</reference>
<organism evidence="2">
    <name type="scientific">Oryza punctata</name>
    <name type="common">Red rice</name>
    <dbReference type="NCBI Taxonomy" id="4537"/>
    <lineage>
        <taxon>Eukaryota</taxon>
        <taxon>Viridiplantae</taxon>
        <taxon>Streptophyta</taxon>
        <taxon>Embryophyta</taxon>
        <taxon>Tracheophyta</taxon>
        <taxon>Spermatophyta</taxon>
        <taxon>Magnoliopsida</taxon>
        <taxon>Liliopsida</taxon>
        <taxon>Poales</taxon>
        <taxon>Poaceae</taxon>
        <taxon>BOP clade</taxon>
        <taxon>Oryzoideae</taxon>
        <taxon>Oryzeae</taxon>
        <taxon>Oryzinae</taxon>
        <taxon>Oryza</taxon>
    </lineage>
</organism>
<name>A0A0E0LT46_ORYPU</name>
<dbReference type="Proteomes" id="UP000026962">
    <property type="component" value="Chromosome 8"/>
</dbReference>
<accession>A0A0E0LT46</accession>
<evidence type="ECO:0000313" key="3">
    <source>
        <dbReference type="Proteomes" id="UP000026962"/>
    </source>
</evidence>
<proteinExistence type="predicted"/>
<feature type="region of interest" description="Disordered" evidence="1">
    <location>
        <begin position="1"/>
        <end position="21"/>
    </location>
</feature>
<protein>
    <submittedName>
        <fullName evidence="2">Uncharacterized protein</fullName>
    </submittedName>
</protein>
<evidence type="ECO:0000313" key="2">
    <source>
        <dbReference type="EnsemblPlants" id="OPUNC08G08010.1"/>
    </source>
</evidence>
<dbReference type="EnsemblPlants" id="OPUNC08G08010.1">
    <property type="protein sequence ID" value="OPUNC08G08010.1"/>
    <property type="gene ID" value="OPUNC08G08010"/>
</dbReference>
<keyword evidence="3" id="KW-1185">Reference proteome</keyword>
<dbReference type="HOGENOM" id="CLU_2780295_0_0_1"/>